<dbReference type="AlphaFoldDB" id="A0A176WRT1"/>
<dbReference type="EMBL" id="LVLJ01000211">
    <property type="protein sequence ID" value="OAE35253.1"/>
    <property type="molecule type" value="Genomic_DNA"/>
</dbReference>
<accession>A0A176WRT1</accession>
<protein>
    <submittedName>
        <fullName evidence="1">Uncharacterized protein</fullName>
    </submittedName>
</protein>
<reference evidence="1" key="1">
    <citation type="submission" date="2016-03" db="EMBL/GenBank/DDBJ databases">
        <title>Mechanisms controlling the formation of the plant cell surface in tip-growing cells are functionally conserved among land plants.</title>
        <authorList>
            <person name="Honkanen S."/>
            <person name="Jones V.A."/>
            <person name="Morieri G."/>
            <person name="Champion C."/>
            <person name="Hetherington A.J."/>
            <person name="Kelly S."/>
            <person name="Saint-Marcoux D."/>
            <person name="Proust H."/>
            <person name="Prescott H."/>
            <person name="Dolan L."/>
        </authorList>
    </citation>
    <scope>NUCLEOTIDE SEQUENCE [LARGE SCALE GENOMIC DNA]</scope>
    <source>
        <tissue evidence="1">Whole gametophyte</tissue>
    </source>
</reference>
<evidence type="ECO:0000313" key="2">
    <source>
        <dbReference type="Proteomes" id="UP000077202"/>
    </source>
</evidence>
<comment type="caution">
    <text evidence="1">The sequence shown here is derived from an EMBL/GenBank/DDBJ whole genome shotgun (WGS) entry which is preliminary data.</text>
</comment>
<keyword evidence="2" id="KW-1185">Reference proteome</keyword>
<organism evidence="1 2">
    <name type="scientific">Marchantia polymorpha subsp. ruderalis</name>
    <dbReference type="NCBI Taxonomy" id="1480154"/>
    <lineage>
        <taxon>Eukaryota</taxon>
        <taxon>Viridiplantae</taxon>
        <taxon>Streptophyta</taxon>
        <taxon>Embryophyta</taxon>
        <taxon>Marchantiophyta</taxon>
        <taxon>Marchantiopsida</taxon>
        <taxon>Marchantiidae</taxon>
        <taxon>Marchantiales</taxon>
        <taxon>Marchantiaceae</taxon>
        <taxon>Marchantia</taxon>
    </lineage>
</organism>
<sequence length="66" mass="7286">MSDDSRSQRRVTKRLDSFLLRSRDAIANLEAEVTAVLRRLGLRCRADDWSGAFGVASAVFLGMISA</sequence>
<evidence type="ECO:0000313" key="1">
    <source>
        <dbReference type="EMBL" id="OAE35253.1"/>
    </source>
</evidence>
<name>A0A176WRT1_MARPO</name>
<proteinExistence type="predicted"/>
<gene>
    <name evidence="1" type="ORF">AXG93_3297s1000</name>
</gene>
<dbReference type="Proteomes" id="UP000077202">
    <property type="component" value="Unassembled WGS sequence"/>
</dbReference>